<evidence type="ECO:0000313" key="3">
    <source>
        <dbReference type="EMBL" id="KII63319.1"/>
    </source>
</evidence>
<comment type="caution">
    <text evidence="3">The sequence shown here is derived from an EMBL/GenBank/DDBJ whole genome shotgun (WGS) entry which is preliminary data.</text>
</comment>
<feature type="compositionally biased region" description="Low complexity" evidence="1">
    <location>
        <begin position="147"/>
        <end position="168"/>
    </location>
</feature>
<proteinExistence type="predicted"/>
<keyword evidence="4" id="KW-1185">Reference proteome</keyword>
<feature type="compositionally biased region" description="Basic and acidic residues" evidence="1">
    <location>
        <begin position="118"/>
        <end position="135"/>
    </location>
</feature>
<feature type="compositionally biased region" description="Polar residues" evidence="1">
    <location>
        <begin position="176"/>
        <end position="194"/>
    </location>
</feature>
<sequence>METEIKIDRCQIIFPKMENGSIITDDMGYSFLLNKYTKYEFSSIYLRLKIPGGSGTYIMFGMYHLIITFTGYTQKYIVPWTTFQTFEAEMGTKSLIYNFEQYGGKYINELDPSFPFENDEKPKPDLLPDKIEKSESNQSSTSNITQEINENPINTQTETQNETQPTFEQNEHNETSIDNNSGLLIEKPTNNETTADNEEDAKNETTAYHQSEAINETTDDNQADAKNETTADHQAEAKNETTADHQADRINETTDYNQEEAKNETTVDHQAAATNETQISNQSNGEVEKIKLNEMHDNNQIIEENEKAEVKEYYYNKYYYLQNRDQNIQKKGFPSTKRDWISLILFIGASTSVLAFIITILWEIVSGSRKESWSMTSESTDEYID</sequence>
<evidence type="ECO:0000313" key="4">
    <source>
        <dbReference type="Proteomes" id="UP000031668"/>
    </source>
</evidence>
<feature type="region of interest" description="Disordered" evidence="1">
    <location>
        <begin position="113"/>
        <end position="248"/>
    </location>
</feature>
<keyword evidence="2" id="KW-0812">Transmembrane</keyword>
<keyword evidence="2" id="KW-1133">Transmembrane helix</keyword>
<organism evidence="3 4">
    <name type="scientific">Thelohanellus kitauei</name>
    <name type="common">Myxosporean</name>
    <dbReference type="NCBI Taxonomy" id="669202"/>
    <lineage>
        <taxon>Eukaryota</taxon>
        <taxon>Metazoa</taxon>
        <taxon>Cnidaria</taxon>
        <taxon>Myxozoa</taxon>
        <taxon>Myxosporea</taxon>
        <taxon>Bivalvulida</taxon>
        <taxon>Platysporina</taxon>
        <taxon>Myxobolidae</taxon>
        <taxon>Thelohanellus</taxon>
    </lineage>
</organism>
<accession>A0A0C2MG12</accession>
<dbReference type="AlphaFoldDB" id="A0A0C2MG12"/>
<evidence type="ECO:0000256" key="1">
    <source>
        <dbReference type="SAM" id="MobiDB-lite"/>
    </source>
</evidence>
<feature type="transmembrane region" description="Helical" evidence="2">
    <location>
        <begin position="340"/>
        <end position="365"/>
    </location>
</feature>
<feature type="compositionally biased region" description="Basic and acidic residues" evidence="1">
    <location>
        <begin position="223"/>
        <end position="248"/>
    </location>
</feature>
<protein>
    <submittedName>
        <fullName evidence="3">Uncharacterized protein</fullName>
    </submittedName>
</protein>
<dbReference type="EMBL" id="JWZT01004725">
    <property type="protein sequence ID" value="KII63319.1"/>
    <property type="molecule type" value="Genomic_DNA"/>
</dbReference>
<reference evidence="3 4" key="1">
    <citation type="journal article" date="2014" name="Genome Biol. Evol.">
        <title>The genome of the myxosporean Thelohanellus kitauei shows adaptations to nutrient acquisition within its fish host.</title>
        <authorList>
            <person name="Yang Y."/>
            <person name="Xiong J."/>
            <person name="Zhou Z."/>
            <person name="Huo F."/>
            <person name="Miao W."/>
            <person name="Ran C."/>
            <person name="Liu Y."/>
            <person name="Zhang J."/>
            <person name="Feng J."/>
            <person name="Wang M."/>
            <person name="Wang M."/>
            <person name="Wang L."/>
            <person name="Yao B."/>
        </authorList>
    </citation>
    <scope>NUCLEOTIDE SEQUENCE [LARGE SCALE GENOMIC DNA]</scope>
    <source>
        <strain evidence="3">Wuqing</strain>
    </source>
</reference>
<feature type="compositionally biased region" description="Polar residues" evidence="1">
    <location>
        <begin position="136"/>
        <end position="146"/>
    </location>
</feature>
<name>A0A0C2MG12_THEKT</name>
<feature type="compositionally biased region" description="Polar residues" evidence="1">
    <location>
        <begin position="204"/>
        <end position="216"/>
    </location>
</feature>
<evidence type="ECO:0000256" key="2">
    <source>
        <dbReference type="SAM" id="Phobius"/>
    </source>
</evidence>
<gene>
    <name evidence="3" type="ORF">RF11_08361</name>
</gene>
<dbReference type="Proteomes" id="UP000031668">
    <property type="component" value="Unassembled WGS sequence"/>
</dbReference>
<keyword evidence="2" id="KW-0472">Membrane</keyword>